<evidence type="ECO:0000256" key="1">
    <source>
        <dbReference type="ARBA" id="ARBA00022443"/>
    </source>
</evidence>
<evidence type="ECO:0000313" key="5">
    <source>
        <dbReference type="EMBL" id="VDO62457.1"/>
    </source>
</evidence>
<evidence type="ECO:0000313" key="6">
    <source>
        <dbReference type="Proteomes" id="UP000050761"/>
    </source>
</evidence>
<dbReference type="OrthoDB" id="8783038at2759"/>
<keyword evidence="1 3" id="KW-0728">SH3 domain</keyword>
<accession>A0A3P7XRK2</accession>
<dbReference type="InterPro" id="IPR027267">
    <property type="entry name" value="AH/BAR_dom_sf"/>
</dbReference>
<dbReference type="EMBL" id="UZAH01025368">
    <property type="protein sequence ID" value="VDO62457.1"/>
    <property type="molecule type" value="Genomic_DNA"/>
</dbReference>
<dbReference type="WBParaSite" id="HPBE_0000481301-mRNA-1">
    <property type="protein sequence ID" value="HPBE_0000481301-mRNA-1"/>
    <property type="gene ID" value="HPBE_0000481301"/>
</dbReference>
<organism evidence="5">
    <name type="scientific">Heligmosomoides polygyrus</name>
    <name type="common">Parasitic roundworm</name>
    <dbReference type="NCBI Taxonomy" id="6339"/>
    <lineage>
        <taxon>Eukaryota</taxon>
        <taxon>Metazoa</taxon>
        <taxon>Ecdysozoa</taxon>
        <taxon>Nematoda</taxon>
        <taxon>Chromadorea</taxon>
        <taxon>Rhabditida</taxon>
        <taxon>Rhabditina</taxon>
        <taxon>Rhabditomorpha</taxon>
        <taxon>Strongyloidea</taxon>
        <taxon>Heligmosomidae</taxon>
        <taxon>Heligmosomoides</taxon>
    </lineage>
</organism>
<evidence type="ECO:0000256" key="2">
    <source>
        <dbReference type="ARBA" id="ARBA00023054"/>
    </source>
</evidence>
<dbReference type="Pfam" id="PF00611">
    <property type="entry name" value="FCH"/>
    <property type="match status" value="1"/>
</dbReference>
<dbReference type="InterPro" id="IPR036028">
    <property type="entry name" value="SH3-like_dom_sf"/>
</dbReference>
<dbReference type="PANTHER" id="PTHR15735">
    <property type="entry name" value="FCH AND DOUBLE SH3 DOMAINS PROTEIN"/>
    <property type="match status" value="1"/>
</dbReference>
<dbReference type="PROSITE" id="PS50002">
    <property type="entry name" value="SH3"/>
    <property type="match status" value="1"/>
</dbReference>
<sequence length="332" mass="37615">MPPGGRMRGDQTEAVAGHTQKGVEFLERIGTFAKERALIEEEYAAKLRTLAKKSLGRKKEDDEAAKNFTYVRSFANLLRELELLAGQHEVVGERIRKEVVPFVATRAGVHRAQRKQCLADLQAIHANLTGAMEHLFKAQKHYGKTFKEAEAAFLKYAKADKNMEISRLDLDKARNNAWASKNETGWSLESRISLRLVMETHFHCCHLVVDFEQFFQVYTDNPKMGNPADCDTQLGQYEKEIESIIQQIAKFRLLLEEAQQSNALLNKIQVYEECAMPALGTAVAQFPFEGGTEGTIAMQEGEEMLLIERDEGDGWTRVRRCVQLSSVFPMLD</sequence>
<dbReference type="Gene3D" id="6.10.140.470">
    <property type="match status" value="1"/>
</dbReference>
<evidence type="ECO:0000313" key="7">
    <source>
        <dbReference type="WBParaSite" id="HPBE_0000481301-mRNA-1"/>
    </source>
</evidence>
<reference evidence="7" key="2">
    <citation type="submission" date="2019-09" db="UniProtKB">
        <authorList>
            <consortium name="WormBaseParasite"/>
        </authorList>
    </citation>
    <scope>IDENTIFICATION</scope>
</reference>
<name>A0A3P7XRK2_HELPZ</name>
<proteinExistence type="predicted"/>
<keyword evidence="2" id="KW-0175">Coiled coil</keyword>
<dbReference type="SUPFAM" id="SSF50044">
    <property type="entry name" value="SH3-domain"/>
    <property type="match status" value="1"/>
</dbReference>
<evidence type="ECO:0000256" key="3">
    <source>
        <dbReference type="PROSITE-ProRule" id="PRU00192"/>
    </source>
</evidence>
<dbReference type="InterPro" id="IPR001060">
    <property type="entry name" value="FCH_dom"/>
</dbReference>
<dbReference type="InterPro" id="IPR001452">
    <property type="entry name" value="SH3_domain"/>
</dbReference>
<dbReference type="PANTHER" id="PTHR15735:SF12">
    <property type="entry name" value="CDC42-INTERACTING PROTEIN 4, ISOFORM B"/>
    <property type="match status" value="1"/>
</dbReference>
<gene>
    <name evidence="5" type="ORF">HPBE_LOCUS4814</name>
</gene>
<dbReference type="Pfam" id="PF25610">
    <property type="entry name" value="HR1_TOCA"/>
    <property type="match status" value="1"/>
</dbReference>
<protein>
    <submittedName>
        <fullName evidence="7">SH3 domain-containing protein</fullName>
    </submittedName>
</protein>
<feature type="domain" description="SH3" evidence="4">
    <location>
        <begin position="277"/>
        <end position="332"/>
    </location>
</feature>
<dbReference type="InterPro" id="IPR057870">
    <property type="entry name" value="HR1_TOCA"/>
</dbReference>
<dbReference type="SUPFAM" id="SSF103657">
    <property type="entry name" value="BAR/IMD domain-like"/>
    <property type="match status" value="1"/>
</dbReference>
<dbReference type="Gene3D" id="1.20.1270.60">
    <property type="entry name" value="Arfaptin homology (AH) domain/BAR domain"/>
    <property type="match status" value="1"/>
</dbReference>
<reference evidence="5 6" key="1">
    <citation type="submission" date="2018-11" db="EMBL/GenBank/DDBJ databases">
        <authorList>
            <consortium name="Pathogen Informatics"/>
        </authorList>
    </citation>
    <scope>NUCLEOTIDE SEQUENCE [LARGE SCALE GENOMIC DNA]</scope>
</reference>
<dbReference type="CDD" id="cd11911">
    <property type="entry name" value="SH3_CIP4-like"/>
    <property type="match status" value="1"/>
</dbReference>
<keyword evidence="6" id="KW-1185">Reference proteome</keyword>
<dbReference type="AlphaFoldDB" id="A0A3P7XRK2"/>
<evidence type="ECO:0000259" key="4">
    <source>
        <dbReference type="PROSITE" id="PS50002"/>
    </source>
</evidence>
<dbReference type="Proteomes" id="UP000050761">
    <property type="component" value="Unassembled WGS sequence"/>
</dbReference>
<dbReference type="Gene3D" id="2.30.30.40">
    <property type="entry name" value="SH3 Domains"/>
    <property type="match status" value="1"/>
</dbReference>
<dbReference type="SMART" id="SM00055">
    <property type="entry name" value="FCH"/>
    <property type="match status" value="1"/>
</dbReference>